<keyword evidence="2" id="KW-1185">Reference proteome</keyword>
<name>A0AAD9XXM0_COLKA</name>
<sequence length="99" mass="10803">MEIELVAAPRLEDKLMFLTMSPTHGSLDRLFESRFQAADAKPANDHPGAVSAFSSSCYSTNPWSVESVSAISLSPHLSRRPPTFPTAESLNSLCLRAPR</sequence>
<reference evidence="1" key="1">
    <citation type="submission" date="2023-02" db="EMBL/GenBank/DDBJ databases">
        <title>Colletotrichum kahawae CIFC_Que2 genome sequencing and assembly.</title>
        <authorList>
            <person name="Baroncelli R."/>
        </authorList>
    </citation>
    <scope>NUCLEOTIDE SEQUENCE</scope>
    <source>
        <strain evidence="1">CIFC_Que2</strain>
    </source>
</reference>
<accession>A0AAD9XXM0</accession>
<dbReference type="AlphaFoldDB" id="A0AAD9XXM0"/>
<evidence type="ECO:0000313" key="2">
    <source>
        <dbReference type="Proteomes" id="UP001281614"/>
    </source>
</evidence>
<organism evidence="1 2">
    <name type="scientific">Colletotrichum kahawae</name>
    <name type="common">Coffee berry disease fungus</name>
    <dbReference type="NCBI Taxonomy" id="34407"/>
    <lineage>
        <taxon>Eukaryota</taxon>
        <taxon>Fungi</taxon>
        <taxon>Dikarya</taxon>
        <taxon>Ascomycota</taxon>
        <taxon>Pezizomycotina</taxon>
        <taxon>Sordariomycetes</taxon>
        <taxon>Hypocreomycetidae</taxon>
        <taxon>Glomerellales</taxon>
        <taxon>Glomerellaceae</taxon>
        <taxon>Colletotrichum</taxon>
        <taxon>Colletotrichum gloeosporioides species complex</taxon>
    </lineage>
</organism>
<proteinExistence type="predicted"/>
<dbReference type="EMBL" id="VYYT01000710">
    <property type="protein sequence ID" value="KAK2730146.1"/>
    <property type="molecule type" value="Genomic_DNA"/>
</dbReference>
<dbReference type="Proteomes" id="UP001281614">
    <property type="component" value="Unassembled WGS sequence"/>
</dbReference>
<gene>
    <name evidence="1" type="ORF">CKAH01_09799</name>
</gene>
<comment type="caution">
    <text evidence="1">The sequence shown here is derived from an EMBL/GenBank/DDBJ whole genome shotgun (WGS) entry which is preliminary data.</text>
</comment>
<protein>
    <submittedName>
        <fullName evidence="1">Uncharacterized protein</fullName>
    </submittedName>
</protein>
<evidence type="ECO:0000313" key="1">
    <source>
        <dbReference type="EMBL" id="KAK2730146.1"/>
    </source>
</evidence>